<reference evidence="8" key="1">
    <citation type="submission" date="2020-04" db="EMBL/GenBank/DDBJ databases">
        <authorList>
            <person name="Alioto T."/>
            <person name="Alioto T."/>
            <person name="Gomez Garrido J."/>
        </authorList>
    </citation>
    <scope>NUCLEOTIDE SEQUENCE</scope>
    <source>
        <strain evidence="8">A484AB</strain>
    </source>
</reference>
<name>A0A6S7FQW0_PARCT</name>
<evidence type="ECO:0000256" key="5">
    <source>
        <dbReference type="ARBA" id="ARBA00022801"/>
    </source>
</evidence>
<keyword evidence="1" id="KW-0808">Transferase</keyword>
<evidence type="ECO:0000256" key="1">
    <source>
        <dbReference type="ARBA" id="ARBA00022679"/>
    </source>
</evidence>
<keyword evidence="4" id="KW-0255">Endonuclease</keyword>
<dbReference type="InterPro" id="IPR043502">
    <property type="entry name" value="DNA/RNA_pol_sf"/>
</dbReference>
<dbReference type="InterPro" id="IPR050951">
    <property type="entry name" value="Retrovirus_Pol_polyprotein"/>
</dbReference>
<gene>
    <name evidence="8" type="ORF">PACLA_8A064110</name>
</gene>
<feature type="domain" description="Reverse transcriptase RNase H-like" evidence="7">
    <location>
        <begin position="8"/>
        <end position="76"/>
    </location>
</feature>
<evidence type="ECO:0000256" key="3">
    <source>
        <dbReference type="ARBA" id="ARBA00022722"/>
    </source>
</evidence>
<keyword evidence="5" id="KW-0378">Hydrolase</keyword>
<dbReference type="GO" id="GO:0003964">
    <property type="term" value="F:RNA-directed DNA polymerase activity"/>
    <property type="evidence" value="ECO:0007669"/>
    <property type="project" value="UniProtKB-KW"/>
</dbReference>
<sequence length="97" mass="11470">MQDGKPQALTPAERNWAQIEKETLAVVFGLERFDQYTYGRKVIVQNDHKPLTSILKKPLSQTPKRLQALMLQVHRYDIEFHYIQGSQELFLMFLTHR</sequence>
<dbReference type="Pfam" id="PF17917">
    <property type="entry name" value="RT_RNaseH"/>
    <property type="match status" value="1"/>
</dbReference>
<dbReference type="AlphaFoldDB" id="A0A6S7FQW0"/>
<dbReference type="GO" id="GO:0016787">
    <property type="term" value="F:hydrolase activity"/>
    <property type="evidence" value="ECO:0007669"/>
    <property type="project" value="UniProtKB-KW"/>
</dbReference>
<evidence type="ECO:0000256" key="6">
    <source>
        <dbReference type="ARBA" id="ARBA00022918"/>
    </source>
</evidence>
<dbReference type="EMBL" id="CACRXK020000095">
    <property type="protein sequence ID" value="CAB3978196.1"/>
    <property type="molecule type" value="Genomic_DNA"/>
</dbReference>
<keyword evidence="2" id="KW-0548">Nucleotidyltransferase</keyword>
<evidence type="ECO:0000313" key="9">
    <source>
        <dbReference type="Proteomes" id="UP001152795"/>
    </source>
</evidence>
<accession>A0A6S7FQW0</accession>
<evidence type="ECO:0000313" key="8">
    <source>
        <dbReference type="EMBL" id="CAB3978196.1"/>
    </source>
</evidence>
<protein>
    <recommendedName>
        <fullName evidence="7">Reverse transcriptase RNase H-like domain-containing protein</fullName>
    </recommendedName>
</protein>
<evidence type="ECO:0000259" key="7">
    <source>
        <dbReference type="Pfam" id="PF17917"/>
    </source>
</evidence>
<dbReference type="PANTHER" id="PTHR37984:SF8">
    <property type="entry name" value="CCHC-TYPE DOMAIN-CONTAINING PROTEIN"/>
    <property type="match status" value="1"/>
</dbReference>
<comment type="caution">
    <text evidence="8">The sequence shown here is derived from an EMBL/GenBank/DDBJ whole genome shotgun (WGS) entry which is preliminary data.</text>
</comment>
<proteinExistence type="predicted"/>
<dbReference type="SUPFAM" id="SSF56672">
    <property type="entry name" value="DNA/RNA polymerases"/>
    <property type="match status" value="1"/>
</dbReference>
<evidence type="ECO:0000256" key="2">
    <source>
        <dbReference type="ARBA" id="ARBA00022695"/>
    </source>
</evidence>
<keyword evidence="6" id="KW-0695">RNA-directed DNA polymerase</keyword>
<evidence type="ECO:0000256" key="4">
    <source>
        <dbReference type="ARBA" id="ARBA00022759"/>
    </source>
</evidence>
<keyword evidence="3" id="KW-0540">Nuclease</keyword>
<organism evidence="8 9">
    <name type="scientific">Paramuricea clavata</name>
    <name type="common">Red gorgonian</name>
    <name type="synonym">Violescent sea-whip</name>
    <dbReference type="NCBI Taxonomy" id="317549"/>
    <lineage>
        <taxon>Eukaryota</taxon>
        <taxon>Metazoa</taxon>
        <taxon>Cnidaria</taxon>
        <taxon>Anthozoa</taxon>
        <taxon>Octocorallia</taxon>
        <taxon>Malacalcyonacea</taxon>
        <taxon>Plexauridae</taxon>
        <taxon>Paramuricea</taxon>
    </lineage>
</organism>
<keyword evidence="9" id="KW-1185">Reference proteome</keyword>
<dbReference type="Proteomes" id="UP001152795">
    <property type="component" value="Unassembled WGS sequence"/>
</dbReference>
<dbReference type="PANTHER" id="PTHR37984">
    <property type="entry name" value="PROTEIN CBG26694"/>
    <property type="match status" value="1"/>
</dbReference>
<dbReference type="InterPro" id="IPR041373">
    <property type="entry name" value="RT_RNaseH"/>
</dbReference>
<dbReference type="GO" id="GO:0004519">
    <property type="term" value="F:endonuclease activity"/>
    <property type="evidence" value="ECO:0007669"/>
    <property type="project" value="UniProtKB-KW"/>
</dbReference>
<dbReference type="OrthoDB" id="6143039at2759"/>